<dbReference type="PANTHER" id="PTHR45823:SF1">
    <property type="entry name" value="T-SNARE COILED-COIL HOMOLOGY DOMAIN-CONTAINING PROTEIN"/>
    <property type="match status" value="1"/>
</dbReference>
<name>A0A8S4NTR0_OWEFU</name>
<feature type="non-terminal residue" evidence="2">
    <location>
        <position position="1"/>
    </location>
</feature>
<feature type="compositionally biased region" description="Polar residues" evidence="1">
    <location>
        <begin position="208"/>
        <end position="222"/>
    </location>
</feature>
<dbReference type="Proteomes" id="UP000749559">
    <property type="component" value="Unassembled WGS sequence"/>
</dbReference>
<dbReference type="PANTHER" id="PTHR45823">
    <property type="entry name" value="T-SNARE COILED-COIL HOMOLOGY DOMAIN-CONTAINING PROTEIN"/>
    <property type="match status" value="1"/>
</dbReference>
<evidence type="ECO:0000313" key="2">
    <source>
        <dbReference type="EMBL" id="CAH1785233.1"/>
    </source>
</evidence>
<proteinExistence type="predicted"/>
<evidence type="ECO:0000313" key="3">
    <source>
        <dbReference type="Proteomes" id="UP000749559"/>
    </source>
</evidence>
<gene>
    <name evidence="2" type="ORF">OFUS_LOCUS11325</name>
</gene>
<protein>
    <submittedName>
        <fullName evidence="2">Uncharacterized protein</fullName>
    </submittedName>
</protein>
<dbReference type="OrthoDB" id="6078991at2759"/>
<feature type="region of interest" description="Disordered" evidence="1">
    <location>
        <begin position="193"/>
        <end position="222"/>
    </location>
</feature>
<dbReference type="AlphaFoldDB" id="A0A8S4NTR0"/>
<comment type="caution">
    <text evidence="2">The sequence shown here is derived from an EMBL/GenBank/DDBJ whole genome shotgun (WGS) entry which is preliminary data.</text>
</comment>
<reference evidence="2" key="1">
    <citation type="submission" date="2022-03" db="EMBL/GenBank/DDBJ databases">
        <authorList>
            <person name="Martin C."/>
        </authorList>
    </citation>
    <scope>NUCLEOTIDE SEQUENCE</scope>
</reference>
<accession>A0A8S4NTR0</accession>
<organism evidence="2 3">
    <name type="scientific">Owenia fusiformis</name>
    <name type="common">Polychaete worm</name>
    <dbReference type="NCBI Taxonomy" id="6347"/>
    <lineage>
        <taxon>Eukaryota</taxon>
        <taxon>Metazoa</taxon>
        <taxon>Spiralia</taxon>
        <taxon>Lophotrochozoa</taxon>
        <taxon>Annelida</taxon>
        <taxon>Polychaeta</taxon>
        <taxon>Sedentaria</taxon>
        <taxon>Canalipalpata</taxon>
        <taxon>Sabellida</taxon>
        <taxon>Oweniida</taxon>
        <taxon>Oweniidae</taxon>
        <taxon>Owenia</taxon>
    </lineage>
</organism>
<keyword evidence="3" id="KW-1185">Reference proteome</keyword>
<dbReference type="EMBL" id="CAIIXF020000006">
    <property type="protein sequence ID" value="CAH1785233.1"/>
    <property type="molecule type" value="Genomic_DNA"/>
</dbReference>
<sequence>GDAQKVYDIIEPARKLDYHYVSSCLNDLFNPNHQEEKYRNQLRKRLKNKGESVNSLVYDILRLANLGYPHLPEESRDQFALDSFKHALKVTDSQMSYHIFSKAPTTMRQALDAALQMEGFAEDSSTPIRAVTISDPQSAEPDPMSTSAFKDLAVRMTQFLDRKPASDRCFYCGLLFHKVARCRIRKDDLEKGHIKTDHREKRPAHLWPNSSKASLNPAGVSQ</sequence>
<evidence type="ECO:0000256" key="1">
    <source>
        <dbReference type="SAM" id="MobiDB-lite"/>
    </source>
</evidence>